<proteinExistence type="predicted"/>
<dbReference type="InterPro" id="IPR005509">
    <property type="entry name" value="AfsA_hotdog_dom"/>
</dbReference>
<sequence>MPTITQSSDEVQSISGHQISEYSPQEYPINDKKIDNEIVHKNNAKNVVIANPIILSREKNIFRTKIVFDLSHEFFFDHSLQHLPGLLLIEAARQFGTAISHQFFDVPFDSQFILHDLNKALN</sequence>
<feature type="domain" description="A-factor biosynthesis hotdog" evidence="2">
    <location>
        <begin position="39"/>
        <end position="118"/>
    </location>
</feature>
<reference evidence="3 4" key="1">
    <citation type="submission" date="2019-12" db="EMBL/GenBank/DDBJ databases">
        <authorList>
            <person name="Wolfe R."/>
            <person name="Danczak R."/>
            <person name="Wilkins M."/>
        </authorList>
    </citation>
    <scope>NUCLEOTIDE SEQUENCE [LARGE SCALE GENOMIC DNA]</scope>
    <source>
        <strain evidence="3">X2_MaxBin.013</strain>
    </source>
</reference>
<evidence type="ECO:0000313" key="4">
    <source>
        <dbReference type="Proteomes" id="UP000488506"/>
    </source>
</evidence>
<name>A0A833L0G9_UNCSA</name>
<feature type="compositionally biased region" description="Polar residues" evidence="1">
    <location>
        <begin position="1"/>
        <end position="23"/>
    </location>
</feature>
<feature type="region of interest" description="Disordered" evidence="1">
    <location>
        <begin position="1"/>
        <end position="26"/>
    </location>
</feature>
<organism evidence="3 4">
    <name type="scientific">Candidatus Saganbacteria bacterium</name>
    <dbReference type="NCBI Taxonomy" id="2575572"/>
    <lineage>
        <taxon>Bacteria</taxon>
        <taxon>Bacillati</taxon>
        <taxon>Saganbacteria</taxon>
    </lineage>
</organism>
<evidence type="ECO:0000259" key="2">
    <source>
        <dbReference type="Pfam" id="PF03756"/>
    </source>
</evidence>
<evidence type="ECO:0000256" key="1">
    <source>
        <dbReference type="SAM" id="MobiDB-lite"/>
    </source>
</evidence>
<accession>A0A833L0G9</accession>
<dbReference type="Proteomes" id="UP000488506">
    <property type="component" value="Unassembled WGS sequence"/>
</dbReference>
<evidence type="ECO:0000313" key="3">
    <source>
        <dbReference type="EMBL" id="KAF0133557.1"/>
    </source>
</evidence>
<dbReference type="Pfam" id="PF03756">
    <property type="entry name" value="AfsA"/>
    <property type="match status" value="1"/>
</dbReference>
<gene>
    <name evidence="3" type="ORF">FD145_1226</name>
</gene>
<protein>
    <submittedName>
        <fullName evidence="3">A-factor biosynthesis repeat-containing protein</fullName>
    </submittedName>
</protein>
<dbReference type="EMBL" id="WPAF01000023">
    <property type="protein sequence ID" value="KAF0133557.1"/>
    <property type="molecule type" value="Genomic_DNA"/>
</dbReference>
<comment type="caution">
    <text evidence="3">The sequence shown here is derived from an EMBL/GenBank/DDBJ whole genome shotgun (WGS) entry which is preliminary data.</text>
</comment>
<dbReference type="AlphaFoldDB" id="A0A833L0G9"/>